<proteinExistence type="predicted"/>
<protein>
    <submittedName>
        <fullName evidence="1">12919_t:CDS:1</fullName>
    </submittedName>
</protein>
<sequence>MATIEFDDGNEISLQHLDNICRWLNDHSTDNIVRRELYDYQHNVYLVSIFDPWDIQEALFEYNNFVKNGLAQRER</sequence>
<dbReference type="AlphaFoldDB" id="A0A9N9EHC6"/>
<comment type="caution">
    <text evidence="1">The sequence shown here is derived from an EMBL/GenBank/DDBJ whole genome shotgun (WGS) entry which is preliminary data.</text>
</comment>
<dbReference type="Proteomes" id="UP000789508">
    <property type="component" value="Unassembled WGS sequence"/>
</dbReference>
<gene>
    <name evidence="1" type="ORF">ALEPTO_LOCUS10823</name>
</gene>
<evidence type="ECO:0000313" key="1">
    <source>
        <dbReference type="EMBL" id="CAG8679729.1"/>
    </source>
</evidence>
<organism evidence="1 2">
    <name type="scientific">Ambispora leptoticha</name>
    <dbReference type="NCBI Taxonomy" id="144679"/>
    <lineage>
        <taxon>Eukaryota</taxon>
        <taxon>Fungi</taxon>
        <taxon>Fungi incertae sedis</taxon>
        <taxon>Mucoromycota</taxon>
        <taxon>Glomeromycotina</taxon>
        <taxon>Glomeromycetes</taxon>
        <taxon>Archaeosporales</taxon>
        <taxon>Ambisporaceae</taxon>
        <taxon>Ambispora</taxon>
    </lineage>
</organism>
<evidence type="ECO:0000313" key="2">
    <source>
        <dbReference type="Proteomes" id="UP000789508"/>
    </source>
</evidence>
<dbReference type="EMBL" id="CAJVPS010013904">
    <property type="protein sequence ID" value="CAG8679729.1"/>
    <property type="molecule type" value="Genomic_DNA"/>
</dbReference>
<name>A0A9N9EHC6_9GLOM</name>
<accession>A0A9N9EHC6</accession>
<reference evidence="1" key="1">
    <citation type="submission" date="2021-06" db="EMBL/GenBank/DDBJ databases">
        <authorList>
            <person name="Kallberg Y."/>
            <person name="Tangrot J."/>
            <person name="Rosling A."/>
        </authorList>
    </citation>
    <scope>NUCLEOTIDE SEQUENCE</scope>
    <source>
        <strain evidence="1">FL130A</strain>
    </source>
</reference>
<feature type="non-terminal residue" evidence="1">
    <location>
        <position position="75"/>
    </location>
</feature>
<keyword evidence="2" id="KW-1185">Reference proteome</keyword>